<organism evidence="1 2">
    <name type="scientific">Larinioides sclopetarius</name>
    <dbReference type="NCBI Taxonomy" id="280406"/>
    <lineage>
        <taxon>Eukaryota</taxon>
        <taxon>Metazoa</taxon>
        <taxon>Ecdysozoa</taxon>
        <taxon>Arthropoda</taxon>
        <taxon>Chelicerata</taxon>
        <taxon>Arachnida</taxon>
        <taxon>Araneae</taxon>
        <taxon>Araneomorphae</taxon>
        <taxon>Entelegynae</taxon>
        <taxon>Araneoidea</taxon>
        <taxon>Araneidae</taxon>
        <taxon>Larinioides</taxon>
    </lineage>
</organism>
<protein>
    <submittedName>
        <fullName evidence="1">Uncharacterized protein</fullName>
    </submittedName>
</protein>
<gene>
    <name evidence="1" type="ORF">LARSCL_LOCUS10294</name>
</gene>
<sequence length="31" mass="3608">MWSFYMICKILSNFGQHPPTGSMSVRLSEFL</sequence>
<dbReference type="AlphaFoldDB" id="A0AAV2A5L0"/>
<name>A0AAV2A5L0_9ARAC</name>
<reference evidence="1 2" key="1">
    <citation type="submission" date="2024-04" db="EMBL/GenBank/DDBJ databases">
        <authorList>
            <person name="Rising A."/>
            <person name="Reimegard J."/>
            <person name="Sonavane S."/>
            <person name="Akerstrom W."/>
            <person name="Nylinder S."/>
            <person name="Hedman E."/>
            <person name="Kallberg Y."/>
        </authorList>
    </citation>
    <scope>NUCLEOTIDE SEQUENCE [LARGE SCALE GENOMIC DNA]</scope>
</reference>
<dbReference type="Proteomes" id="UP001497382">
    <property type="component" value="Unassembled WGS sequence"/>
</dbReference>
<keyword evidence="2" id="KW-1185">Reference proteome</keyword>
<dbReference type="EMBL" id="CAXIEN010000121">
    <property type="protein sequence ID" value="CAL1279335.1"/>
    <property type="molecule type" value="Genomic_DNA"/>
</dbReference>
<evidence type="ECO:0000313" key="1">
    <source>
        <dbReference type="EMBL" id="CAL1279335.1"/>
    </source>
</evidence>
<proteinExistence type="predicted"/>
<accession>A0AAV2A5L0</accession>
<evidence type="ECO:0000313" key="2">
    <source>
        <dbReference type="Proteomes" id="UP001497382"/>
    </source>
</evidence>
<comment type="caution">
    <text evidence="1">The sequence shown here is derived from an EMBL/GenBank/DDBJ whole genome shotgun (WGS) entry which is preliminary data.</text>
</comment>